<keyword evidence="3" id="KW-1185">Reference proteome</keyword>
<accession>A0A6N9NGY8</accession>
<dbReference type="EMBL" id="WWNE01000006">
    <property type="protein sequence ID" value="NBG65928.1"/>
    <property type="molecule type" value="Genomic_DNA"/>
</dbReference>
<dbReference type="RefSeq" id="WP_160632882.1">
    <property type="nucleotide sequence ID" value="NZ_WWNE01000006.1"/>
</dbReference>
<dbReference type="Proteomes" id="UP000470771">
    <property type="component" value="Unassembled WGS sequence"/>
</dbReference>
<name>A0A6N9NGY8_9FLAO</name>
<keyword evidence="1" id="KW-0472">Membrane</keyword>
<reference evidence="2 3" key="1">
    <citation type="submission" date="2019-12" db="EMBL/GenBank/DDBJ databases">
        <authorList>
            <person name="Zhao J."/>
        </authorList>
    </citation>
    <scope>NUCLEOTIDE SEQUENCE [LARGE SCALE GENOMIC DNA]</scope>
    <source>
        <strain evidence="2 3">S-15</strain>
    </source>
</reference>
<organism evidence="2 3">
    <name type="scientific">Acidiluteibacter ferrifornacis</name>
    <dbReference type="NCBI Taxonomy" id="2692424"/>
    <lineage>
        <taxon>Bacteria</taxon>
        <taxon>Pseudomonadati</taxon>
        <taxon>Bacteroidota</taxon>
        <taxon>Flavobacteriia</taxon>
        <taxon>Flavobacteriales</taxon>
        <taxon>Cryomorphaceae</taxon>
        <taxon>Acidiluteibacter</taxon>
    </lineage>
</organism>
<evidence type="ECO:0000313" key="3">
    <source>
        <dbReference type="Proteomes" id="UP000470771"/>
    </source>
</evidence>
<protein>
    <submittedName>
        <fullName evidence="2">Uncharacterized protein</fullName>
    </submittedName>
</protein>
<keyword evidence="1" id="KW-1133">Transmembrane helix</keyword>
<comment type="caution">
    <text evidence="2">The sequence shown here is derived from an EMBL/GenBank/DDBJ whole genome shotgun (WGS) entry which is preliminary data.</text>
</comment>
<evidence type="ECO:0000313" key="2">
    <source>
        <dbReference type="EMBL" id="NBG65928.1"/>
    </source>
</evidence>
<sequence>MKRAKTNYVCFILRLISLLILISPIFFIISTSVTILKFELIPIIIFVFLLLIVLLVGQNIYQEPNFLAIKGERLLLGYFPLIYSKSFDKVDVIGFSKSKKSYLKGVGLSSISFPIYILYLKSGRKIHFIDYNFKQMWEISKLLKSIGIKFLGEEDEKYRFHLIRSYKFSKNMIGINS</sequence>
<feature type="transmembrane region" description="Helical" evidence="1">
    <location>
        <begin position="41"/>
        <end position="61"/>
    </location>
</feature>
<keyword evidence="1" id="KW-0812">Transmembrane</keyword>
<gene>
    <name evidence="2" type="ORF">GQN54_07335</name>
</gene>
<dbReference type="AlphaFoldDB" id="A0A6N9NGY8"/>
<proteinExistence type="predicted"/>
<evidence type="ECO:0000256" key="1">
    <source>
        <dbReference type="SAM" id="Phobius"/>
    </source>
</evidence>
<feature type="transmembrane region" description="Helical" evidence="1">
    <location>
        <begin position="12"/>
        <end position="35"/>
    </location>
</feature>